<sequence>MNNQLIMLILTVIGCSSLQAQPKYLDPEVDLDTRVDDLISRLTLEEKVDQMLMNTSGIPRLDIPPYDYWNEALHGVGRSGKATVFPQAIGLAATFDKDLVYRVASAISDEARAMYNAAQEAENYNRYTGLTFWTPNLNIFRDPRWGRGQETYGEDPYLTSLLGVSFVRGLQGDHPRYLKTAACAKHYAVHSGPEKLRHEFNAVVSQKDLYETYLPAFESLVNAGVESVMCAYNRTNDEPCCASNYLLSEILFDKWGFKGHVVSDCWALTDFFSDIGHGTVSNSIEAAVLALENGVNLNCGVTYKALAEAVKIGLTNESLIDERLRPLLKTRFKLGMFDPGEKNPYNTIPYEVVDSKEHRELANEAASRSIVMLKNNGVLPLKDNLKRFYVVGPNAASIDALLGNYFGVNPNMVTFLEGITAGVSGSSQVQYSPGTTLDRKNINPVDWSTGEAAEADVTIVAMGLTRHIEGEEGESISSPYFGDRIDYNIPENQLEYLRKIRGDHGKPVIAVITGGCPMNLTEVHELADAVLMTWYPGEEGGHALSDVLFGKVSPSGRLPITFPKSLDQLPPYEDYNLKGRTYRYMTAEPMYPFGYGLSYTSFAYRDISLSSSIIKKGQEVEIRCTVKNVGQYEGREIVQLYVTDNKSSVSAPLFSLKGIRSLSLKPGEGREIVFKIIPEMLELINEEGEPILEKGDFTLTISGSLPTQRALTLGASAPVKTTLTLK</sequence>
<comment type="caution">
    <text evidence="5">The sequence shown here is derived from an EMBL/GenBank/DDBJ whole genome shotgun (WGS) entry which is preliminary data.</text>
</comment>
<accession>A0AAE3MN35</accession>
<dbReference type="Gene3D" id="3.40.50.1700">
    <property type="entry name" value="Glycoside hydrolase family 3 C-terminal domain"/>
    <property type="match status" value="1"/>
</dbReference>
<dbReference type="InterPro" id="IPR026891">
    <property type="entry name" value="Fn3-like"/>
</dbReference>
<evidence type="ECO:0000256" key="2">
    <source>
        <dbReference type="ARBA" id="ARBA00022729"/>
    </source>
</evidence>
<dbReference type="SUPFAM" id="SSF51445">
    <property type="entry name" value="(Trans)glycosidases"/>
    <property type="match status" value="1"/>
</dbReference>
<dbReference type="Gene3D" id="3.20.20.300">
    <property type="entry name" value="Glycoside hydrolase, family 3, N-terminal domain"/>
    <property type="match status" value="1"/>
</dbReference>
<evidence type="ECO:0000259" key="4">
    <source>
        <dbReference type="SMART" id="SM01217"/>
    </source>
</evidence>
<dbReference type="InterPro" id="IPR001764">
    <property type="entry name" value="Glyco_hydro_3_N"/>
</dbReference>
<reference evidence="5" key="1">
    <citation type="submission" date="2022-11" db="EMBL/GenBank/DDBJ databases">
        <title>The characterization of three novel Bacteroidetes species and genomic analysis of their roles in tidal elemental geochemical cycles.</title>
        <authorList>
            <person name="Ma K.-J."/>
        </authorList>
    </citation>
    <scope>NUCLEOTIDE SEQUENCE</scope>
    <source>
        <strain evidence="5">M415</strain>
    </source>
</reference>
<dbReference type="RefSeq" id="WP_266013149.1">
    <property type="nucleotide sequence ID" value="NZ_JAPFQP010000003.1"/>
</dbReference>
<dbReference type="InterPro" id="IPR002772">
    <property type="entry name" value="Glyco_hydro_3_C"/>
</dbReference>
<protein>
    <submittedName>
        <fullName evidence="5">Glycoside hydrolase family 3 C-terminal domain-containing protein</fullName>
    </submittedName>
</protein>
<dbReference type="InterPro" id="IPR036881">
    <property type="entry name" value="Glyco_hydro_3_C_sf"/>
</dbReference>
<dbReference type="PANTHER" id="PTHR42721:SF3">
    <property type="entry name" value="BETA-D-XYLOSIDASE 5-RELATED"/>
    <property type="match status" value="1"/>
</dbReference>
<dbReference type="PRINTS" id="PR00133">
    <property type="entry name" value="GLHYDRLASE3"/>
</dbReference>
<organism evidence="5 6">
    <name type="scientific">Lentiprolixibacter aurantiacus</name>
    <dbReference type="NCBI Taxonomy" id="2993939"/>
    <lineage>
        <taxon>Bacteria</taxon>
        <taxon>Pseudomonadati</taxon>
        <taxon>Bacteroidota</taxon>
        <taxon>Flavobacteriia</taxon>
        <taxon>Flavobacteriales</taxon>
        <taxon>Flavobacteriaceae</taxon>
        <taxon>Lentiprolixibacter</taxon>
    </lineage>
</organism>
<evidence type="ECO:0000313" key="5">
    <source>
        <dbReference type="EMBL" id="MCX2719917.1"/>
    </source>
</evidence>
<feature type="domain" description="Fibronectin type III-like" evidence="4">
    <location>
        <begin position="636"/>
        <end position="705"/>
    </location>
</feature>
<dbReference type="Gene3D" id="2.60.40.10">
    <property type="entry name" value="Immunoglobulins"/>
    <property type="match status" value="1"/>
</dbReference>
<keyword evidence="2" id="KW-0732">Signal</keyword>
<dbReference type="SMART" id="SM01217">
    <property type="entry name" value="Fn3_like"/>
    <property type="match status" value="1"/>
</dbReference>
<evidence type="ECO:0000256" key="3">
    <source>
        <dbReference type="ARBA" id="ARBA00022801"/>
    </source>
</evidence>
<proteinExistence type="inferred from homology"/>
<dbReference type="AlphaFoldDB" id="A0AAE3MN35"/>
<keyword evidence="6" id="KW-1185">Reference proteome</keyword>
<name>A0AAE3MN35_9FLAO</name>
<dbReference type="GO" id="GO:0045493">
    <property type="term" value="P:xylan catabolic process"/>
    <property type="evidence" value="ECO:0007669"/>
    <property type="project" value="InterPro"/>
</dbReference>
<evidence type="ECO:0000256" key="1">
    <source>
        <dbReference type="ARBA" id="ARBA00005336"/>
    </source>
</evidence>
<dbReference type="PANTHER" id="PTHR42721">
    <property type="entry name" value="SUGAR HYDROLASE-RELATED"/>
    <property type="match status" value="1"/>
</dbReference>
<dbReference type="GO" id="GO:0046556">
    <property type="term" value="F:alpha-L-arabinofuranosidase activity"/>
    <property type="evidence" value="ECO:0007669"/>
    <property type="project" value="TreeGrafter"/>
</dbReference>
<dbReference type="EMBL" id="JAPFQP010000003">
    <property type="protein sequence ID" value="MCX2719917.1"/>
    <property type="molecule type" value="Genomic_DNA"/>
</dbReference>
<dbReference type="InterPro" id="IPR044993">
    <property type="entry name" value="BXL"/>
</dbReference>
<dbReference type="Pfam" id="PF01915">
    <property type="entry name" value="Glyco_hydro_3_C"/>
    <property type="match status" value="1"/>
</dbReference>
<keyword evidence="3 5" id="KW-0378">Hydrolase</keyword>
<dbReference type="GO" id="GO:0031222">
    <property type="term" value="P:arabinan catabolic process"/>
    <property type="evidence" value="ECO:0007669"/>
    <property type="project" value="TreeGrafter"/>
</dbReference>
<evidence type="ECO:0000313" key="6">
    <source>
        <dbReference type="Proteomes" id="UP001207116"/>
    </source>
</evidence>
<dbReference type="InterPro" id="IPR017853">
    <property type="entry name" value="GH"/>
</dbReference>
<dbReference type="SUPFAM" id="SSF52279">
    <property type="entry name" value="Beta-D-glucan exohydrolase, C-terminal domain"/>
    <property type="match status" value="1"/>
</dbReference>
<dbReference type="Pfam" id="PF00933">
    <property type="entry name" value="Glyco_hydro_3"/>
    <property type="match status" value="1"/>
</dbReference>
<dbReference type="Proteomes" id="UP001207116">
    <property type="component" value="Unassembled WGS sequence"/>
</dbReference>
<gene>
    <name evidence="5" type="ORF">OO016_09910</name>
</gene>
<dbReference type="InterPro" id="IPR036962">
    <property type="entry name" value="Glyco_hydro_3_N_sf"/>
</dbReference>
<dbReference type="InterPro" id="IPR013783">
    <property type="entry name" value="Ig-like_fold"/>
</dbReference>
<comment type="similarity">
    <text evidence="1">Belongs to the glycosyl hydrolase 3 family.</text>
</comment>
<dbReference type="Pfam" id="PF14310">
    <property type="entry name" value="Fn3-like"/>
    <property type="match status" value="1"/>
</dbReference>
<dbReference type="GO" id="GO:0009044">
    <property type="term" value="F:xylan 1,4-beta-xylosidase activity"/>
    <property type="evidence" value="ECO:0007669"/>
    <property type="project" value="InterPro"/>
</dbReference>